<evidence type="ECO:0000313" key="6">
    <source>
        <dbReference type="EMBL" id="TCT03957.1"/>
    </source>
</evidence>
<evidence type="ECO:0000256" key="3">
    <source>
        <dbReference type="ARBA" id="ARBA00022970"/>
    </source>
</evidence>
<keyword evidence="3" id="KW-0029">Amino-acid transport</keyword>
<evidence type="ECO:0000256" key="1">
    <source>
        <dbReference type="ARBA" id="ARBA00010062"/>
    </source>
</evidence>
<keyword evidence="3" id="KW-0813">Transport</keyword>
<dbReference type="Pfam" id="PF13458">
    <property type="entry name" value="Peripla_BP_6"/>
    <property type="match status" value="1"/>
</dbReference>
<dbReference type="SUPFAM" id="SSF53822">
    <property type="entry name" value="Periplasmic binding protein-like I"/>
    <property type="match status" value="1"/>
</dbReference>
<dbReference type="InterPro" id="IPR051010">
    <property type="entry name" value="BCAA_transport"/>
</dbReference>
<dbReference type="CDD" id="cd06327">
    <property type="entry name" value="PBP1_SBP-like"/>
    <property type="match status" value="1"/>
</dbReference>
<dbReference type="RefSeq" id="WP_132032266.1">
    <property type="nucleotide sequence ID" value="NZ_SMAI01000008.1"/>
</dbReference>
<dbReference type="PANTHER" id="PTHR30483:SF6">
    <property type="entry name" value="PERIPLASMIC BINDING PROTEIN OF ABC TRANSPORTER FOR NATURAL AMINO ACIDS"/>
    <property type="match status" value="1"/>
</dbReference>
<sequence>MRFAAMLMAAASVFAVTAANAQSPVKVKIGVLNDMSSLYSDLSGPGSVWAAKKAVEDFGAAAKGLQVEVIAADHQNKADVGTSVARQWYDVEGVDMIVDTPNSGVALAVNTVTREKNKVFINSGAATSDLTGKACSPNTVHWTYDTWALANGTGKAVTKNGGDTWFFLTADYAFGHALERDTSEVVKANGGKVVGTVRVPLNTSDFSSFLLQAQGSKAKIIGLANAGGDTINSIKQASEYGITSSGQKLAGLLIFLTDINSIGLKTAQGLNLTSAWYWDMTDANRAFAKEFSAANGGKYPTMVQAGVYSGVTHYLKSVAALKSAKDGAAVVAEMKKMPTDDKLFGKGEVRADGRQIHPMFLFEVKKPSESKGPYDFYTLKATIPANEAFRPIGEGDCPLVKKT</sequence>
<dbReference type="Proteomes" id="UP000294664">
    <property type="component" value="Unassembled WGS sequence"/>
</dbReference>
<dbReference type="InterPro" id="IPR028082">
    <property type="entry name" value="Peripla_BP_I"/>
</dbReference>
<feature type="signal peptide" evidence="4">
    <location>
        <begin position="1"/>
        <end position="21"/>
    </location>
</feature>
<comment type="similarity">
    <text evidence="1">Belongs to the leucine-binding protein family.</text>
</comment>
<feature type="domain" description="Leucine-binding protein" evidence="5">
    <location>
        <begin position="26"/>
        <end position="365"/>
    </location>
</feature>
<dbReference type="GO" id="GO:0006865">
    <property type="term" value="P:amino acid transport"/>
    <property type="evidence" value="ECO:0007669"/>
    <property type="project" value="UniProtKB-KW"/>
</dbReference>
<dbReference type="PANTHER" id="PTHR30483">
    <property type="entry name" value="LEUCINE-SPECIFIC-BINDING PROTEIN"/>
    <property type="match status" value="1"/>
</dbReference>
<dbReference type="EMBL" id="SMAI01000008">
    <property type="protein sequence ID" value="TCT03957.1"/>
    <property type="molecule type" value="Genomic_DNA"/>
</dbReference>
<protein>
    <submittedName>
        <fullName evidence="6">Amino acid/amide ABC transporter substrate-binding protein (HAAT family)</fullName>
    </submittedName>
</protein>
<dbReference type="OrthoDB" id="5794591at2"/>
<evidence type="ECO:0000256" key="4">
    <source>
        <dbReference type="SAM" id="SignalP"/>
    </source>
</evidence>
<accession>A0A4R3LYZ9</accession>
<evidence type="ECO:0000259" key="5">
    <source>
        <dbReference type="Pfam" id="PF13458"/>
    </source>
</evidence>
<keyword evidence="2 4" id="KW-0732">Signal</keyword>
<name>A0A4R3LYZ9_9HYPH</name>
<evidence type="ECO:0000313" key="7">
    <source>
        <dbReference type="Proteomes" id="UP000294664"/>
    </source>
</evidence>
<feature type="chain" id="PRO_5020723925" evidence="4">
    <location>
        <begin position="22"/>
        <end position="403"/>
    </location>
</feature>
<keyword evidence="7" id="KW-1185">Reference proteome</keyword>
<comment type="caution">
    <text evidence="6">The sequence shown here is derived from an EMBL/GenBank/DDBJ whole genome shotgun (WGS) entry which is preliminary data.</text>
</comment>
<proteinExistence type="inferred from homology"/>
<gene>
    <name evidence="6" type="ORF">EDC64_108123</name>
</gene>
<dbReference type="AlphaFoldDB" id="A0A4R3LYZ9"/>
<reference evidence="6 7" key="1">
    <citation type="submission" date="2019-03" db="EMBL/GenBank/DDBJ databases">
        <title>Genomic Encyclopedia of Type Strains, Phase IV (KMG-IV): sequencing the most valuable type-strain genomes for metagenomic binning, comparative biology and taxonomic classification.</title>
        <authorList>
            <person name="Goeker M."/>
        </authorList>
    </citation>
    <scope>NUCLEOTIDE SEQUENCE [LARGE SCALE GENOMIC DNA]</scope>
    <source>
        <strain evidence="6 7">DSM 9035</strain>
    </source>
</reference>
<dbReference type="InterPro" id="IPR028081">
    <property type="entry name" value="Leu-bd"/>
</dbReference>
<evidence type="ECO:0000256" key="2">
    <source>
        <dbReference type="ARBA" id="ARBA00022729"/>
    </source>
</evidence>
<organism evidence="6 7">
    <name type="scientific">Aquabacter spiritensis</name>
    <dbReference type="NCBI Taxonomy" id="933073"/>
    <lineage>
        <taxon>Bacteria</taxon>
        <taxon>Pseudomonadati</taxon>
        <taxon>Pseudomonadota</taxon>
        <taxon>Alphaproteobacteria</taxon>
        <taxon>Hyphomicrobiales</taxon>
        <taxon>Xanthobacteraceae</taxon>
        <taxon>Aquabacter</taxon>
    </lineage>
</organism>
<dbReference type="Gene3D" id="3.40.50.2300">
    <property type="match status" value="2"/>
</dbReference>